<proteinExistence type="predicted"/>
<gene>
    <name evidence="1" type="ORF">V1478_009791</name>
</gene>
<evidence type="ECO:0000313" key="1">
    <source>
        <dbReference type="EMBL" id="KAL2720745.1"/>
    </source>
</evidence>
<dbReference type="Proteomes" id="UP001607302">
    <property type="component" value="Unassembled WGS sequence"/>
</dbReference>
<comment type="caution">
    <text evidence="1">The sequence shown here is derived from an EMBL/GenBank/DDBJ whole genome shotgun (WGS) entry which is preliminary data.</text>
</comment>
<keyword evidence="2" id="KW-1185">Reference proteome</keyword>
<evidence type="ECO:0000313" key="2">
    <source>
        <dbReference type="Proteomes" id="UP001607302"/>
    </source>
</evidence>
<name>A0ABD2ALL0_VESSQ</name>
<protein>
    <submittedName>
        <fullName evidence="1">Uncharacterized protein</fullName>
    </submittedName>
</protein>
<dbReference type="EMBL" id="JAUDFV010000144">
    <property type="protein sequence ID" value="KAL2720745.1"/>
    <property type="molecule type" value="Genomic_DNA"/>
</dbReference>
<dbReference type="AlphaFoldDB" id="A0ABD2ALL0"/>
<reference evidence="1 2" key="1">
    <citation type="journal article" date="2024" name="Ann. Entomol. Soc. Am.">
        <title>Genomic analyses of the southern and eastern yellowjacket wasps (Hymenoptera: Vespidae) reveal evolutionary signatures of social life.</title>
        <authorList>
            <person name="Catto M.A."/>
            <person name="Caine P.B."/>
            <person name="Orr S.E."/>
            <person name="Hunt B.G."/>
            <person name="Goodisman M.A.D."/>
        </authorList>
    </citation>
    <scope>NUCLEOTIDE SEQUENCE [LARGE SCALE GENOMIC DNA]</scope>
    <source>
        <strain evidence="1">233</strain>
        <tissue evidence="1">Head and thorax</tissue>
    </source>
</reference>
<sequence>MVLVNAKPTRMYKKSQKSHRFRTLTGNKIAESYGGHRHETKIKPFEKAPIVFPKHEHTCAACQIYEKFIVKQGVAVKNDNLDFAITVNWTTASAKSLPQSAITSSQVGHVGIVRNRIEKSVSLRTIFKSSKKCDRPTCPATDFNFLIVFSRKKGLISSEFRISLEDPDPLISLVTPFGNCANGTSNRRRLMQIPQGSSITSNTSLPNKIEWNSISSVLSTNSIYPPLQASSNDEMNGLTFRSLLDCHGDHPLYS</sequence>
<accession>A0ABD2ALL0</accession>
<organism evidence="1 2">
    <name type="scientific">Vespula squamosa</name>
    <name type="common">Southern yellow jacket</name>
    <name type="synonym">Wasp</name>
    <dbReference type="NCBI Taxonomy" id="30214"/>
    <lineage>
        <taxon>Eukaryota</taxon>
        <taxon>Metazoa</taxon>
        <taxon>Ecdysozoa</taxon>
        <taxon>Arthropoda</taxon>
        <taxon>Hexapoda</taxon>
        <taxon>Insecta</taxon>
        <taxon>Pterygota</taxon>
        <taxon>Neoptera</taxon>
        <taxon>Endopterygota</taxon>
        <taxon>Hymenoptera</taxon>
        <taxon>Apocrita</taxon>
        <taxon>Aculeata</taxon>
        <taxon>Vespoidea</taxon>
        <taxon>Vespidae</taxon>
        <taxon>Vespinae</taxon>
        <taxon>Vespula</taxon>
    </lineage>
</organism>